<dbReference type="RefSeq" id="WP_181896300.1">
    <property type="nucleotide sequence ID" value="NZ_CACRSV010000020.1"/>
</dbReference>
<gene>
    <name evidence="2" type="ORF">BLLFYP82_01202</name>
    <name evidence="1" type="ORF">RS890_04740</name>
</gene>
<protein>
    <submittedName>
        <fullName evidence="2">Uncharacterized protein</fullName>
    </submittedName>
</protein>
<accession>A0A6N2T059</accession>
<sequence>MERRILMCRSHPVMSFDYNRQSGHAVGVGEILDRNRLPLELVTHSKDAVYARRIDMWWAHRAIPSTRDGIRRVLDSMGIRSTVELLDKSLGLSLSDQYWVKPESSNARWEDVNFFTNPFDENLGKLMR</sequence>
<evidence type="ECO:0000313" key="1">
    <source>
        <dbReference type="EMBL" id="MDW3126416.1"/>
    </source>
</evidence>
<reference evidence="2" key="1">
    <citation type="submission" date="2019-11" db="EMBL/GenBank/DDBJ databases">
        <authorList>
            <person name="Feng L."/>
        </authorList>
    </citation>
    <scope>NUCLEOTIDE SEQUENCE</scope>
    <source>
        <strain evidence="2">BlongumLFYP82</strain>
    </source>
</reference>
<organism evidence="2">
    <name type="scientific">Bifidobacterium longum</name>
    <dbReference type="NCBI Taxonomy" id="216816"/>
    <lineage>
        <taxon>Bacteria</taxon>
        <taxon>Bacillati</taxon>
        <taxon>Actinomycetota</taxon>
        <taxon>Actinomycetes</taxon>
        <taxon>Bifidobacteriales</taxon>
        <taxon>Bifidobacteriaceae</taxon>
        <taxon>Bifidobacterium</taxon>
    </lineage>
</organism>
<dbReference type="Proteomes" id="UP001277803">
    <property type="component" value="Unassembled WGS sequence"/>
</dbReference>
<dbReference type="EMBL" id="CACRSV010000020">
    <property type="protein sequence ID" value="VYS97831.1"/>
    <property type="molecule type" value="Genomic_DNA"/>
</dbReference>
<reference evidence="1" key="2">
    <citation type="submission" date="2023-10" db="EMBL/GenBank/DDBJ databases">
        <title>Rapid discrimination of Bifidobacterium longum Subspecies based on MALDI-TOF MS and Machine Learning.</title>
        <authorList>
            <person name="Chen J."/>
        </authorList>
    </citation>
    <scope>NUCLEOTIDE SEQUENCE</scope>
    <source>
        <strain evidence="1">YGMCC0039</strain>
    </source>
</reference>
<dbReference type="AlphaFoldDB" id="A0A6N2T059"/>
<dbReference type="EMBL" id="JAWLRA010000012">
    <property type="protein sequence ID" value="MDW3126416.1"/>
    <property type="molecule type" value="Genomic_DNA"/>
</dbReference>
<name>A0A6N2T059_BIFLN</name>
<proteinExistence type="predicted"/>
<evidence type="ECO:0000313" key="2">
    <source>
        <dbReference type="EMBL" id="VYS97831.1"/>
    </source>
</evidence>